<dbReference type="GO" id="GO:0000289">
    <property type="term" value="P:nuclear-transcribed mRNA poly(A) tail shortening"/>
    <property type="evidence" value="ECO:0007669"/>
    <property type="project" value="InterPro"/>
</dbReference>
<organism evidence="1">
    <name type="scientific">Anguilla anguilla</name>
    <name type="common">European freshwater eel</name>
    <name type="synonym">Muraena anguilla</name>
    <dbReference type="NCBI Taxonomy" id="7936"/>
    <lineage>
        <taxon>Eukaryota</taxon>
        <taxon>Metazoa</taxon>
        <taxon>Chordata</taxon>
        <taxon>Craniata</taxon>
        <taxon>Vertebrata</taxon>
        <taxon>Euteleostomi</taxon>
        <taxon>Actinopterygii</taxon>
        <taxon>Neopterygii</taxon>
        <taxon>Teleostei</taxon>
        <taxon>Anguilliformes</taxon>
        <taxon>Anguillidae</taxon>
        <taxon>Anguilla</taxon>
    </lineage>
</organism>
<name>A0A0E9V053_ANGAN</name>
<evidence type="ECO:0000313" key="1">
    <source>
        <dbReference type="EMBL" id="JAH71366.1"/>
    </source>
</evidence>
<reference evidence="1" key="1">
    <citation type="submission" date="2014-11" db="EMBL/GenBank/DDBJ databases">
        <authorList>
            <person name="Amaro Gonzalez C."/>
        </authorList>
    </citation>
    <scope>NUCLEOTIDE SEQUENCE</scope>
</reference>
<protein>
    <submittedName>
        <fullName evidence="1">Uncharacterized protein</fullName>
    </submittedName>
</protein>
<dbReference type="Gene3D" id="1.10.510.10">
    <property type="entry name" value="Transferase(Phosphotransferase) domain 1"/>
    <property type="match status" value="1"/>
</dbReference>
<reference evidence="1" key="2">
    <citation type="journal article" date="2015" name="Fish Shellfish Immunol.">
        <title>Early steps in the European eel (Anguilla anguilla)-Vibrio vulnificus interaction in the gills: Role of the RtxA13 toxin.</title>
        <authorList>
            <person name="Callol A."/>
            <person name="Pajuelo D."/>
            <person name="Ebbesson L."/>
            <person name="Teles M."/>
            <person name="MacKenzie S."/>
            <person name="Amaro C."/>
        </authorList>
    </citation>
    <scope>NUCLEOTIDE SEQUENCE</scope>
</reference>
<dbReference type="PANTHER" id="PTHR12272:SF11">
    <property type="entry name" value="PAN2-PAN3 DEADENYLATION COMPLEX SUBUNIT PAN3"/>
    <property type="match status" value="1"/>
</dbReference>
<accession>A0A0E9V053</accession>
<proteinExistence type="predicted"/>
<dbReference type="AlphaFoldDB" id="A0A0E9V053"/>
<dbReference type="PANTHER" id="PTHR12272">
    <property type="entry name" value="DEADENYLATION COMPLEX SUBUNIT PAN3"/>
    <property type="match status" value="1"/>
</dbReference>
<dbReference type="GO" id="GO:0031251">
    <property type="term" value="C:PAN complex"/>
    <property type="evidence" value="ECO:0007669"/>
    <property type="project" value="InterPro"/>
</dbReference>
<sequence length="49" mass="5632">MCCSSLCSGFRLLNTKCMMLVDMWKKIQHSNSVTLREVFTTKAFGDHCE</sequence>
<dbReference type="InterPro" id="IPR030844">
    <property type="entry name" value="PAN3"/>
</dbReference>
<dbReference type="EMBL" id="GBXM01037211">
    <property type="protein sequence ID" value="JAH71366.1"/>
    <property type="molecule type" value="Transcribed_RNA"/>
</dbReference>
<dbReference type="GO" id="GO:0000932">
    <property type="term" value="C:P-body"/>
    <property type="evidence" value="ECO:0007669"/>
    <property type="project" value="TreeGrafter"/>
</dbReference>
<dbReference type="GO" id="GO:0008143">
    <property type="term" value="F:poly(A) binding"/>
    <property type="evidence" value="ECO:0007669"/>
    <property type="project" value="TreeGrafter"/>
</dbReference>